<dbReference type="EMBL" id="CP015136">
    <property type="protein sequence ID" value="AMY09468.1"/>
    <property type="molecule type" value="Genomic_DNA"/>
</dbReference>
<dbReference type="Gene3D" id="4.10.520.10">
    <property type="entry name" value="IHF-like DNA-binding proteins"/>
    <property type="match status" value="1"/>
</dbReference>
<dbReference type="SUPFAM" id="SSF47729">
    <property type="entry name" value="IHF-like DNA-binding proteins"/>
    <property type="match status" value="1"/>
</dbReference>
<reference evidence="5 6" key="1">
    <citation type="journal article" date="2016" name="Genome Announc.">
        <title>First Complete Genome Sequence of a Subdivision 6 Acidobacterium Strain.</title>
        <authorList>
            <person name="Huang S."/>
            <person name="Vieira S."/>
            <person name="Bunk B."/>
            <person name="Riedel T."/>
            <person name="Sproer C."/>
            <person name="Overmann J."/>
        </authorList>
    </citation>
    <scope>NUCLEOTIDE SEQUENCE [LARGE SCALE GENOMIC DNA]</scope>
    <source>
        <strain evidence="6">DSM 100886 HEG_-6_39</strain>
    </source>
</reference>
<evidence type="ECO:0000313" key="6">
    <source>
        <dbReference type="Proteomes" id="UP000076079"/>
    </source>
</evidence>
<evidence type="ECO:0000259" key="4">
    <source>
        <dbReference type="Pfam" id="PF13676"/>
    </source>
</evidence>
<dbReference type="GO" id="GO:0003677">
    <property type="term" value="F:DNA binding"/>
    <property type="evidence" value="ECO:0007669"/>
    <property type="project" value="UniProtKB-KW"/>
</dbReference>
<keyword evidence="6" id="KW-1185">Reference proteome</keyword>
<gene>
    <name evidence="5" type="ORF">LuPra_02685</name>
</gene>
<dbReference type="InterPro" id="IPR000119">
    <property type="entry name" value="Hist_DNA-bd"/>
</dbReference>
<dbReference type="InterPro" id="IPR010992">
    <property type="entry name" value="IHF-like_DNA-bd_dom_sf"/>
</dbReference>
<dbReference type="Proteomes" id="UP000076079">
    <property type="component" value="Chromosome"/>
</dbReference>
<feature type="region of interest" description="Disordered" evidence="3">
    <location>
        <begin position="370"/>
        <end position="402"/>
    </location>
</feature>
<name>A0A143PN08_LUTPR</name>
<protein>
    <submittedName>
        <fullName evidence="5">Bacterial DNA-binding protein</fullName>
    </submittedName>
</protein>
<comment type="similarity">
    <text evidence="1">Belongs to the bacterial histone-like protein family.</text>
</comment>
<dbReference type="InterPro" id="IPR000157">
    <property type="entry name" value="TIR_dom"/>
</dbReference>
<keyword evidence="2 5" id="KW-0238">DNA-binding</keyword>
<proteinExistence type="inferred from homology"/>
<dbReference type="STRING" id="1855912.LuPra_02685"/>
<dbReference type="KEGG" id="abac:LuPra_02685"/>
<dbReference type="AlphaFoldDB" id="A0A143PN08"/>
<reference evidence="6" key="2">
    <citation type="submission" date="2016-04" db="EMBL/GenBank/DDBJ databases">
        <title>First Complete Genome Sequence of a Subdivision 6 Acidobacterium.</title>
        <authorList>
            <person name="Huang S."/>
            <person name="Vieira S."/>
            <person name="Bunk B."/>
            <person name="Riedel T."/>
            <person name="Sproeer C."/>
            <person name="Overmann J."/>
        </authorList>
    </citation>
    <scope>NUCLEOTIDE SEQUENCE [LARGE SCALE GENOMIC DNA]</scope>
    <source>
        <strain evidence="6">DSM 100886 HEG_-6_39</strain>
    </source>
</reference>
<dbReference type="SUPFAM" id="SSF52200">
    <property type="entry name" value="Toll/Interleukin receptor TIR domain"/>
    <property type="match status" value="1"/>
</dbReference>
<evidence type="ECO:0000256" key="1">
    <source>
        <dbReference type="ARBA" id="ARBA00010529"/>
    </source>
</evidence>
<feature type="domain" description="TIR" evidence="4">
    <location>
        <begin position="251"/>
        <end position="357"/>
    </location>
</feature>
<dbReference type="Pfam" id="PF13676">
    <property type="entry name" value="TIR_2"/>
    <property type="match status" value="1"/>
</dbReference>
<dbReference type="Gene3D" id="3.40.50.10140">
    <property type="entry name" value="Toll/interleukin-1 receptor homology (TIR) domain"/>
    <property type="match status" value="1"/>
</dbReference>
<dbReference type="InterPro" id="IPR035897">
    <property type="entry name" value="Toll_tir_struct_dom_sf"/>
</dbReference>
<dbReference type="RefSeq" id="WP_110171215.1">
    <property type="nucleotide sequence ID" value="NZ_CP015136.1"/>
</dbReference>
<evidence type="ECO:0000313" key="5">
    <source>
        <dbReference type="EMBL" id="AMY09468.1"/>
    </source>
</evidence>
<dbReference type="GO" id="GO:0030527">
    <property type="term" value="F:structural constituent of chromatin"/>
    <property type="evidence" value="ECO:0007669"/>
    <property type="project" value="InterPro"/>
</dbReference>
<organism evidence="5 6">
    <name type="scientific">Luteitalea pratensis</name>
    <dbReference type="NCBI Taxonomy" id="1855912"/>
    <lineage>
        <taxon>Bacteria</taxon>
        <taxon>Pseudomonadati</taxon>
        <taxon>Acidobacteriota</taxon>
        <taxon>Vicinamibacteria</taxon>
        <taxon>Vicinamibacterales</taxon>
        <taxon>Vicinamibacteraceae</taxon>
        <taxon>Luteitalea</taxon>
    </lineage>
</organism>
<sequence length="402" mass="43537">MNRSELVDRLAARCGITKQRARRIVAALFGARTGIIASALRAGDTVTMAGFGTLRPNPVPGPREESIIFRASFAATRRARAQPAADEPLLLGGEAPTDVHFTAYHPKEIPVTSWSSVLVYAHVPSAAEAVERDRNLRFGADTALHAPAHAKATSVIRRGAAIAVVPELTGCRFNPPRATFLWLKDWHRVEFDVQADPELPRKNGAVNGRVAFYVGPVLVGEMEIQAHLVPVSGDAATAAATSVTATPYRKIFVSYSHDDAQIVEALEAAAEALGDVYLRDVRTLRAGEPWGPALLELIERADVFQLCWSHAAKRSRYVRHELTHALAQRRPKPFIRPTYWERPMPAPPRSLKGIQFSYLAITHAGRHAADLSASRPGYPPAAESRLGGPAAAGRSRTSGDAG</sequence>
<evidence type="ECO:0000256" key="2">
    <source>
        <dbReference type="ARBA" id="ARBA00023125"/>
    </source>
</evidence>
<dbReference type="OrthoDB" id="3681484at2"/>
<accession>A0A143PN08</accession>
<dbReference type="Pfam" id="PF00216">
    <property type="entry name" value="Bac_DNA_binding"/>
    <property type="match status" value="1"/>
</dbReference>
<dbReference type="GO" id="GO:0007165">
    <property type="term" value="P:signal transduction"/>
    <property type="evidence" value="ECO:0007669"/>
    <property type="project" value="InterPro"/>
</dbReference>
<evidence type="ECO:0000256" key="3">
    <source>
        <dbReference type="SAM" id="MobiDB-lite"/>
    </source>
</evidence>